<dbReference type="AlphaFoldDB" id="A0AAE0KU27"/>
<dbReference type="Proteomes" id="UP001190700">
    <property type="component" value="Unassembled WGS sequence"/>
</dbReference>
<accession>A0AAE0KU27</accession>
<reference evidence="1 2" key="1">
    <citation type="journal article" date="2015" name="Genome Biol. Evol.">
        <title>Comparative Genomics of a Bacterivorous Green Alga Reveals Evolutionary Causalities and Consequences of Phago-Mixotrophic Mode of Nutrition.</title>
        <authorList>
            <person name="Burns J.A."/>
            <person name="Paasch A."/>
            <person name="Narechania A."/>
            <person name="Kim E."/>
        </authorList>
    </citation>
    <scope>NUCLEOTIDE SEQUENCE [LARGE SCALE GENOMIC DNA]</scope>
    <source>
        <strain evidence="1 2">PLY_AMNH</strain>
    </source>
</reference>
<dbReference type="EMBL" id="LGRX02017441">
    <property type="protein sequence ID" value="KAK3260763.1"/>
    <property type="molecule type" value="Genomic_DNA"/>
</dbReference>
<organism evidence="1 2">
    <name type="scientific">Cymbomonas tetramitiformis</name>
    <dbReference type="NCBI Taxonomy" id="36881"/>
    <lineage>
        <taxon>Eukaryota</taxon>
        <taxon>Viridiplantae</taxon>
        <taxon>Chlorophyta</taxon>
        <taxon>Pyramimonadophyceae</taxon>
        <taxon>Pyramimonadales</taxon>
        <taxon>Pyramimonadaceae</taxon>
        <taxon>Cymbomonas</taxon>
    </lineage>
</organism>
<comment type="caution">
    <text evidence="1">The sequence shown here is derived from an EMBL/GenBank/DDBJ whole genome shotgun (WGS) entry which is preliminary data.</text>
</comment>
<evidence type="ECO:0000313" key="1">
    <source>
        <dbReference type="EMBL" id="KAK3260763.1"/>
    </source>
</evidence>
<keyword evidence="2" id="KW-1185">Reference proteome</keyword>
<protein>
    <submittedName>
        <fullName evidence="1">Uncharacterized protein</fullName>
    </submittedName>
</protein>
<sequence>MELSMIATPVGDVGDAFMPEGTPGVPAADNPAAPLETVTGGATGGANGAFAGATENIPNVSPLEEADNGAVGIELVAPKKRAEMKQN</sequence>
<name>A0AAE0KU27_9CHLO</name>
<evidence type="ECO:0000313" key="2">
    <source>
        <dbReference type="Proteomes" id="UP001190700"/>
    </source>
</evidence>
<proteinExistence type="predicted"/>
<gene>
    <name evidence="1" type="ORF">CYMTET_30297</name>
</gene>